<dbReference type="InterPro" id="IPR003607">
    <property type="entry name" value="HD/PDEase_dom"/>
</dbReference>
<dbReference type="InterPro" id="IPR006674">
    <property type="entry name" value="HD_domain"/>
</dbReference>
<dbReference type="OrthoDB" id="9797344at2"/>
<dbReference type="Pfam" id="PF01966">
    <property type="entry name" value="HD"/>
    <property type="match status" value="1"/>
</dbReference>
<dbReference type="Gene3D" id="1.10.472.50">
    <property type="entry name" value="HD-domain/PDEase-like"/>
    <property type="match status" value="1"/>
</dbReference>
<dbReference type="PANTHER" id="PTHR33594">
    <property type="entry name" value="SUPERFAMILY HYDROLASE, PUTATIVE (AFU_ORTHOLOGUE AFUA_1G03035)-RELATED"/>
    <property type="match status" value="1"/>
</dbReference>
<keyword evidence="2" id="KW-0378">Hydrolase</keyword>
<accession>D2R5L4</accession>
<dbReference type="Gene3D" id="1.20.58.1910">
    <property type="match status" value="1"/>
</dbReference>
<gene>
    <name evidence="2" type="ordered locus">Psta_2527</name>
</gene>
<evidence type="ECO:0000313" key="2">
    <source>
        <dbReference type="EMBL" id="ADB17196.1"/>
    </source>
</evidence>
<dbReference type="HOGENOM" id="CLU_036524_2_2_0"/>
<sequence>MLPEKILQSAADFVRERFAHDSSGHDWQHISRVRQMAVKLAAEEGADLYVTELAALMHDVDDWKLTPGASAEHADKTPETRRFLQSIAVPQPVIDQVCDIITRLSFKGAGVATPMHSLEGQCVQDADRLDAIGAIGIARAFAYGGAKGRQMIDDTVEPEMHGSFESYKKNKGPTVNHFYEKLLLLKDRINTESAKRIANERHEFMQLFLQQLSAECRGIH</sequence>
<dbReference type="AlphaFoldDB" id="D2R5L4"/>
<organism evidence="2 3">
    <name type="scientific">Pirellula staleyi (strain ATCC 27377 / DSM 6068 / ICPB 4128)</name>
    <name type="common">Pirella staleyi</name>
    <dbReference type="NCBI Taxonomy" id="530564"/>
    <lineage>
        <taxon>Bacteria</taxon>
        <taxon>Pseudomonadati</taxon>
        <taxon>Planctomycetota</taxon>
        <taxon>Planctomycetia</taxon>
        <taxon>Pirellulales</taxon>
        <taxon>Pirellulaceae</taxon>
        <taxon>Pirellula</taxon>
    </lineage>
</organism>
<keyword evidence="3" id="KW-1185">Reference proteome</keyword>
<dbReference type="Proteomes" id="UP000001887">
    <property type="component" value="Chromosome"/>
</dbReference>
<name>D2R5L4_PIRSD</name>
<evidence type="ECO:0000313" key="3">
    <source>
        <dbReference type="Proteomes" id="UP000001887"/>
    </source>
</evidence>
<dbReference type="EMBL" id="CP001848">
    <property type="protein sequence ID" value="ADB17196.1"/>
    <property type="molecule type" value="Genomic_DNA"/>
</dbReference>
<dbReference type="SUPFAM" id="SSF109604">
    <property type="entry name" value="HD-domain/PDEase-like"/>
    <property type="match status" value="1"/>
</dbReference>
<feature type="domain" description="HD/PDEase" evidence="1">
    <location>
        <begin position="22"/>
        <end position="141"/>
    </location>
</feature>
<dbReference type="SMART" id="SM00471">
    <property type="entry name" value="HDc"/>
    <property type="match status" value="1"/>
</dbReference>
<proteinExistence type="predicted"/>
<dbReference type="eggNOG" id="COG1418">
    <property type="taxonomic scope" value="Bacteria"/>
</dbReference>
<evidence type="ECO:0000259" key="1">
    <source>
        <dbReference type="SMART" id="SM00471"/>
    </source>
</evidence>
<protein>
    <submittedName>
        <fullName evidence="2">Metal dependent phosphohydrolase</fullName>
    </submittedName>
</protein>
<dbReference type="KEGG" id="psl:Psta_2527"/>
<dbReference type="CDD" id="cd00077">
    <property type="entry name" value="HDc"/>
    <property type="match status" value="1"/>
</dbReference>
<dbReference type="GO" id="GO:0016787">
    <property type="term" value="F:hydrolase activity"/>
    <property type="evidence" value="ECO:0007669"/>
    <property type="project" value="UniProtKB-KW"/>
</dbReference>
<reference evidence="2 3" key="1">
    <citation type="journal article" date="2009" name="Stand. Genomic Sci.">
        <title>Complete genome sequence of Pirellula staleyi type strain (ATCC 27377).</title>
        <authorList>
            <person name="Clum A."/>
            <person name="Tindall B.J."/>
            <person name="Sikorski J."/>
            <person name="Ivanova N."/>
            <person name="Mavrommatis K."/>
            <person name="Lucas S."/>
            <person name="Glavina del Rio T."/>
            <person name="Nolan M."/>
            <person name="Chen F."/>
            <person name="Tice H."/>
            <person name="Pitluck S."/>
            <person name="Cheng J.F."/>
            <person name="Chertkov O."/>
            <person name="Brettin T."/>
            <person name="Han C."/>
            <person name="Detter J.C."/>
            <person name="Kuske C."/>
            <person name="Bruce D."/>
            <person name="Goodwin L."/>
            <person name="Ovchinikova G."/>
            <person name="Pati A."/>
            <person name="Mikhailova N."/>
            <person name="Chen A."/>
            <person name="Palaniappan K."/>
            <person name="Land M."/>
            <person name="Hauser L."/>
            <person name="Chang Y.J."/>
            <person name="Jeffries C.D."/>
            <person name="Chain P."/>
            <person name="Rohde M."/>
            <person name="Goker M."/>
            <person name="Bristow J."/>
            <person name="Eisen J.A."/>
            <person name="Markowitz V."/>
            <person name="Hugenholtz P."/>
            <person name="Kyrpides N.C."/>
            <person name="Klenk H.P."/>
            <person name="Lapidus A."/>
        </authorList>
    </citation>
    <scope>NUCLEOTIDE SEQUENCE [LARGE SCALE GENOMIC DNA]</scope>
    <source>
        <strain evidence="3">ATCC 27377 / DSM 6068 / ICPB 4128</strain>
    </source>
</reference>
<dbReference type="PANTHER" id="PTHR33594:SF1">
    <property type="entry name" value="HD_PDEASE DOMAIN-CONTAINING PROTEIN"/>
    <property type="match status" value="1"/>
</dbReference>